<evidence type="ECO:0000256" key="3">
    <source>
        <dbReference type="ARBA" id="ARBA00023235"/>
    </source>
</evidence>
<dbReference type="InterPro" id="IPR046357">
    <property type="entry name" value="PPIase_dom_sf"/>
</dbReference>
<evidence type="ECO:0000256" key="1">
    <source>
        <dbReference type="ARBA" id="ARBA00000971"/>
    </source>
</evidence>
<evidence type="ECO:0000256" key="6">
    <source>
        <dbReference type="SAM" id="SignalP"/>
    </source>
</evidence>
<dbReference type="EMBL" id="PXYI01000012">
    <property type="protein sequence ID" value="PSJ36706.1"/>
    <property type="molecule type" value="Genomic_DNA"/>
</dbReference>
<comment type="similarity">
    <text evidence="5">Belongs to the FKBP-type PPIase family.</text>
</comment>
<dbReference type="OrthoDB" id="9812109at2"/>
<dbReference type="PROSITE" id="PS50059">
    <property type="entry name" value="FKBP_PPIASE"/>
    <property type="match status" value="1"/>
</dbReference>
<keyword evidence="3 4" id="KW-0413">Isomerase</keyword>
<dbReference type="RefSeq" id="WP_106515841.1">
    <property type="nucleotide sequence ID" value="NZ_PXYI01000012.1"/>
</dbReference>
<evidence type="ECO:0000259" key="7">
    <source>
        <dbReference type="PROSITE" id="PS50059"/>
    </source>
</evidence>
<dbReference type="EC" id="5.2.1.8" evidence="5"/>
<sequence>MRMTWLALAAGAVVATATIAQGIEEQAKPQHDTAWHNAQMLYLVNLKPSDGWMAGPGGMRYRKVKSGAAGAPHPTRTDVVTIHYAGRLIDGTEFDSSIARGEPATFPLPRLIRGWQEGVPLMAVGDTFEFAIPHYLAYGPEGRGPIPGGATLLFTIELIAIVPPEG</sequence>
<gene>
    <name evidence="8" type="ORF">C7I55_25315</name>
</gene>
<evidence type="ECO:0000256" key="2">
    <source>
        <dbReference type="ARBA" id="ARBA00023110"/>
    </source>
</evidence>
<reference evidence="8 9" key="1">
    <citation type="submission" date="2018-03" db="EMBL/GenBank/DDBJ databases">
        <title>The draft genome of Sphingosinicella sp. GL-C-18.</title>
        <authorList>
            <person name="Liu L."/>
            <person name="Li L."/>
            <person name="Liang L."/>
            <person name="Zhang X."/>
            <person name="Wang T."/>
        </authorList>
    </citation>
    <scope>NUCLEOTIDE SEQUENCE [LARGE SCALE GENOMIC DNA]</scope>
    <source>
        <strain evidence="8 9">GL-C-18</strain>
    </source>
</reference>
<feature type="signal peptide" evidence="6">
    <location>
        <begin position="1"/>
        <end position="22"/>
    </location>
</feature>
<evidence type="ECO:0000313" key="9">
    <source>
        <dbReference type="Proteomes" id="UP000241167"/>
    </source>
</evidence>
<dbReference type="PANTHER" id="PTHR45779">
    <property type="entry name" value="PEPTIDYLPROLYL ISOMERASE"/>
    <property type="match status" value="1"/>
</dbReference>
<feature type="chain" id="PRO_5015192549" description="Peptidyl-prolyl cis-trans isomerase" evidence="6">
    <location>
        <begin position="23"/>
        <end position="166"/>
    </location>
</feature>
<comment type="catalytic activity">
    <reaction evidence="1 4 5">
        <text>[protein]-peptidylproline (omega=180) = [protein]-peptidylproline (omega=0)</text>
        <dbReference type="Rhea" id="RHEA:16237"/>
        <dbReference type="Rhea" id="RHEA-COMP:10747"/>
        <dbReference type="Rhea" id="RHEA-COMP:10748"/>
        <dbReference type="ChEBI" id="CHEBI:83833"/>
        <dbReference type="ChEBI" id="CHEBI:83834"/>
        <dbReference type="EC" id="5.2.1.8"/>
    </reaction>
</comment>
<dbReference type="AlphaFoldDB" id="A0A2P7QFJ8"/>
<dbReference type="Proteomes" id="UP000241167">
    <property type="component" value="Unassembled WGS sequence"/>
</dbReference>
<dbReference type="InterPro" id="IPR001179">
    <property type="entry name" value="PPIase_FKBP_dom"/>
</dbReference>
<dbReference type="InterPro" id="IPR044609">
    <property type="entry name" value="FKBP2/11"/>
</dbReference>
<dbReference type="PANTHER" id="PTHR45779:SF7">
    <property type="entry name" value="PEPTIDYLPROLYL ISOMERASE"/>
    <property type="match status" value="1"/>
</dbReference>
<keyword evidence="2 4" id="KW-0697">Rotamase</keyword>
<organism evidence="8 9">
    <name type="scientific">Allosphingosinicella deserti</name>
    <dbReference type="NCBI Taxonomy" id="2116704"/>
    <lineage>
        <taxon>Bacteria</taxon>
        <taxon>Pseudomonadati</taxon>
        <taxon>Pseudomonadota</taxon>
        <taxon>Alphaproteobacteria</taxon>
        <taxon>Sphingomonadales</taxon>
        <taxon>Sphingomonadaceae</taxon>
        <taxon>Allosphingosinicella</taxon>
    </lineage>
</organism>
<name>A0A2P7QFJ8_9SPHN</name>
<keyword evidence="6" id="KW-0732">Signal</keyword>
<protein>
    <recommendedName>
        <fullName evidence="5">Peptidyl-prolyl cis-trans isomerase</fullName>
        <ecNumber evidence="5">5.2.1.8</ecNumber>
    </recommendedName>
</protein>
<dbReference type="SUPFAM" id="SSF54534">
    <property type="entry name" value="FKBP-like"/>
    <property type="match status" value="1"/>
</dbReference>
<comment type="caution">
    <text evidence="8">The sequence shown here is derived from an EMBL/GenBank/DDBJ whole genome shotgun (WGS) entry which is preliminary data.</text>
</comment>
<evidence type="ECO:0000256" key="5">
    <source>
        <dbReference type="RuleBase" id="RU003915"/>
    </source>
</evidence>
<keyword evidence="9" id="KW-1185">Reference proteome</keyword>
<evidence type="ECO:0000256" key="4">
    <source>
        <dbReference type="PROSITE-ProRule" id="PRU00277"/>
    </source>
</evidence>
<evidence type="ECO:0000313" key="8">
    <source>
        <dbReference type="EMBL" id="PSJ36706.1"/>
    </source>
</evidence>
<dbReference type="GO" id="GO:0003755">
    <property type="term" value="F:peptidyl-prolyl cis-trans isomerase activity"/>
    <property type="evidence" value="ECO:0007669"/>
    <property type="project" value="UniProtKB-UniRule"/>
</dbReference>
<dbReference type="Pfam" id="PF00254">
    <property type="entry name" value="FKBP_C"/>
    <property type="match status" value="1"/>
</dbReference>
<dbReference type="Gene3D" id="3.10.50.40">
    <property type="match status" value="1"/>
</dbReference>
<accession>A0A2P7QFJ8</accession>
<proteinExistence type="inferred from homology"/>
<feature type="domain" description="PPIase FKBP-type" evidence="7">
    <location>
        <begin position="77"/>
        <end position="162"/>
    </location>
</feature>